<dbReference type="PANTHER" id="PTHR47268:SF4">
    <property type="entry name" value="ACYLPHOSPHATASE"/>
    <property type="match status" value="1"/>
</dbReference>
<feature type="domain" description="Acylphosphatase-like" evidence="7">
    <location>
        <begin position="3"/>
        <end position="90"/>
    </location>
</feature>
<name>A0A6N1MU20_ACILW</name>
<dbReference type="Gene3D" id="3.30.70.100">
    <property type="match status" value="1"/>
</dbReference>
<dbReference type="InterPro" id="IPR020456">
    <property type="entry name" value="Acylphosphatase"/>
</dbReference>
<feature type="active site" evidence="5">
    <location>
        <position position="18"/>
    </location>
</feature>
<dbReference type="PROSITE" id="PS00151">
    <property type="entry name" value="ACYLPHOSPHATASE_2"/>
    <property type="match status" value="1"/>
</dbReference>
<evidence type="ECO:0000256" key="4">
    <source>
        <dbReference type="ARBA" id="ARBA00047645"/>
    </source>
</evidence>
<dbReference type="GO" id="GO:0003998">
    <property type="term" value="F:acylphosphatase activity"/>
    <property type="evidence" value="ECO:0007669"/>
    <property type="project" value="UniProtKB-EC"/>
</dbReference>
<organism evidence="8 9">
    <name type="scientific">Acinetobacter lwoffii</name>
    <dbReference type="NCBI Taxonomy" id="28090"/>
    <lineage>
        <taxon>Bacteria</taxon>
        <taxon>Pseudomonadati</taxon>
        <taxon>Pseudomonadota</taxon>
        <taxon>Gammaproteobacteria</taxon>
        <taxon>Moraxellales</taxon>
        <taxon>Moraxellaceae</taxon>
        <taxon>Acinetobacter</taxon>
    </lineage>
</organism>
<evidence type="ECO:0000313" key="8">
    <source>
        <dbReference type="EMBL" id="QKU21247.1"/>
    </source>
</evidence>
<dbReference type="PROSITE" id="PS51160">
    <property type="entry name" value="ACYLPHOSPHATASE_3"/>
    <property type="match status" value="1"/>
</dbReference>
<evidence type="ECO:0000256" key="6">
    <source>
        <dbReference type="RuleBase" id="RU004168"/>
    </source>
</evidence>
<dbReference type="InterPro" id="IPR001792">
    <property type="entry name" value="Acylphosphatase-like_dom"/>
</dbReference>
<dbReference type="InterPro" id="IPR017968">
    <property type="entry name" value="Acylphosphatase_CS"/>
</dbReference>
<dbReference type="InterPro" id="IPR036046">
    <property type="entry name" value="Acylphosphatase-like_dom_sf"/>
</dbReference>
<evidence type="ECO:0000259" key="7">
    <source>
        <dbReference type="PROSITE" id="PS51160"/>
    </source>
</evidence>
<evidence type="ECO:0000256" key="3">
    <source>
        <dbReference type="ARBA" id="ARBA00015991"/>
    </source>
</evidence>
<accession>A0A6N1MU20</accession>
<dbReference type="Pfam" id="PF00708">
    <property type="entry name" value="Acylphosphatase"/>
    <property type="match status" value="1"/>
</dbReference>
<protein>
    <recommendedName>
        <fullName evidence="3 5">acylphosphatase</fullName>
        <ecNumber evidence="2 5">3.6.1.7</ecNumber>
    </recommendedName>
</protein>
<evidence type="ECO:0000313" key="9">
    <source>
        <dbReference type="Proteomes" id="UP000509126"/>
    </source>
</evidence>
<feature type="active site" evidence="5">
    <location>
        <position position="36"/>
    </location>
</feature>
<proteinExistence type="inferred from homology"/>
<dbReference type="SUPFAM" id="SSF54975">
    <property type="entry name" value="Acylphosphatase/BLUF domain-like"/>
    <property type="match status" value="1"/>
</dbReference>
<dbReference type="PANTHER" id="PTHR47268">
    <property type="entry name" value="ACYLPHOSPHATASE"/>
    <property type="match status" value="1"/>
</dbReference>
<keyword evidence="5" id="KW-0378">Hydrolase</keyword>
<gene>
    <name evidence="8" type="ORF">FOB19_07440</name>
</gene>
<comment type="catalytic activity">
    <reaction evidence="4 5">
        <text>an acyl phosphate + H2O = a carboxylate + phosphate + H(+)</text>
        <dbReference type="Rhea" id="RHEA:14965"/>
        <dbReference type="ChEBI" id="CHEBI:15377"/>
        <dbReference type="ChEBI" id="CHEBI:15378"/>
        <dbReference type="ChEBI" id="CHEBI:29067"/>
        <dbReference type="ChEBI" id="CHEBI:43474"/>
        <dbReference type="ChEBI" id="CHEBI:59918"/>
        <dbReference type="EC" id="3.6.1.7"/>
    </reaction>
</comment>
<evidence type="ECO:0000256" key="5">
    <source>
        <dbReference type="PROSITE-ProRule" id="PRU00520"/>
    </source>
</evidence>
<dbReference type="AlphaFoldDB" id="A0A6N1MU20"/>
<dbReference type="EC" id="3.6.1.7" evidence="2 5"/>
<dbReference type="Proteomes" id="UP000509126">
    <property type="component" value="Chromosome"/>
</dbReference>
<sequence length="90" mass="9976">MPVIKLNISGQVQGVGYRYWFAEQAQALGLKGYVKNLSTGEVEAVIVGTDSQLDEMIARSWQGPARATVQAVIQEHLESDLDVQDFKILR</sequence>
<evidence type="ECO:0000256" key="1">
    <source>
        <dbReference type="ARBA" id="ARBA00005614"/>
    </source>
</evidence>
<evidence type="ECO:0000256" key="2">
    <source>
        <dbReference type="ARBA" id="ARBA00012150"/>
    </source>
</evidence>
<dbReference type="RefSeq" id="WP_005103512.1">
    <property type="nucleotide sequence ID" value="NZ_CP054803.1"/>
</dbReference>
<reference evidence="8 9" key="1">
    <citation type="submission" date="2019-11" db="EMBL/GenBank/DDBJ databases">
        <title>FDA dAtabase for Regulatory Grade micrObial Sequences (FDA-ARGOS): Supporting development and validation of Infectious Disease Dx tests.</title>
        <authorList>
            <person name="Patel R."/>
            <person name="Rucinski S."/>
            <person name="Tallon L."/>
            <person name="Sadzewicz L."/>
            <person name="Vavikolanu K."/>
            <person name="Mehta A."/>
            <person name="Aluvathingal J."/>
            <person name="Nadendla S."/>
            <person name="Nandy P."/>
            <person name="Geyer C."/>
            <person name="Yan Y."/>
            <person name="Sichtig H."/>
        </authorList>
    </citation>
    <scope>NUCLEOTIDE SEQUENCE [LARGE SCALE GENOMIC DNA]</scope>
    <source>
        <strain evidence="8 9">FDAARGOS_557</strain>
    </source>
</reference>
<comment type="similarity">
    <text evidence="1 6">Belongs to the acylphosphatase family.</text>
</comment>
<dbReference type="EMBL" id="CP054803">
    <property type="protein sequence ID" value="QKU21247.1"/>
    <property type="molecule type" value="Genomic_DNA"/>
</dbReference>